<sequence>MNLQQSFQVQDFRYEVRLYHGELSFALLNRPRRVRIPKADDWINFMDDEIYEDVAYQVPVWQVLKHVVGIVQAWLRRYRVRYFTFNAATVRKIQVYERLLQRYLPDDYAYSFDFNAFHVYIVEAS</sequence>
<accession>A0ABY4EBM4</accession>
<protein>
    <submittedName>
        <fullName evidence="1">Uncharacterized protein</fullName>
    </submittedName>
</protein>
<dbReference type="EMBL" id="CP091512">
    <property type="protein sequence ID" value="UOO93144.1"/>
    <property type="molecule type" value="Genomic_DNA"/>
</dbReference>
<organism evidence="1 2">
    <name type="scientific">Vitreoscilla stercoraria</name>
    <dbReference type="NCBI Taxonomy" id="61"/>
    <lineage>
        <taxon>Bacteria</taxon>
        <taxon>Pseudomonadati</taxon>
        <taxon>Pseudomonadota</taxon>
        <taxon>Betaproteobacteria</taxon>
        <taxon>Neisseriales</taxon>
        <taxon>Neisseriaceae</taxon>
        <taxon>Vitreoscilla</taxon>
    </lineage>
</organism>
<gene>
    <name evidence="1" type="ORF">LVJ81_03680</name>
</gene>
<dbReference type="Proteomes" id="UP000832034">
    <property type="component" value="Chromosome"/>
</dbReference>
<reference evidence="1" key="2">
    <citation type="journal article" date="2022" name="Res Sq">
        <title>Evolution of multicellular longitudinally dividing oral cavity symbionts (Neisseriaceae).</title>
        <authorList>
            <person name="Nyongesa S."/>
            <person name="Weber P."/>
            <person name="Bernet E."/>
            <person name="Pullido F."/>
            <person name="Nieckarz M."/>
            <person name="Delaby M."/>
            <person name="Nieves C."/>
            <person name="Viehboeck T."/>
            <person name="Krause N."/>
            <person name="Rivera-Millot A."/>
            <person name="Nakamura A."/>
            <person name="Vischer N."/>
            <person name="VanNieuwenhze M."/>
            <person name="Brun Y."/>
            <person name="Cava F."/>
            <person name="Bulgheresi S."/>
            <person name="Veyrier F."/>
        </authorList>
    </citation>
    <scope>NUCLEOTIDE SEQUENCE</scope>
    <source>
        <strain evidence="1">SAG 1488-6</strain>
    </source>
</reference>
<evidence type="ECO:0000313" key="2">
    <source>
        <dbReference type="Proteomes" id="UP000832034"/>
    </source>
</evidence>
<name>A0ABY4EBM4_VITST</name>
<dbReference type="RefSeq" id="WP_019958740.1">
    <property type="nucleotide sequence ID" value="NZ_CP091512.1"/>
</dbReference>
<keyword evidence="2" id="KW-1185">Reference proteome</keyword>
<reference evidence="1" key="1">
    <citation type="submission" date="2021-12" db="EMBL/GenBank/DDBJ databases">
        <authorList>
            <person name="Veyrier F.J."/>
        </authorList>
    </citation>
    <scope>NUCLEOTIDE SEQUENCE</scope>
    <source>
        <strain evidence="1">SAG 1488-6</strain>
    </source>
</reference>
<proteinExistence type="predicted"/>
<evidence type="ECO:0000313" key="1">
    <source>
        <dbReference type="EMBL" id="UOO93144.1"/>
    </source>
</evidence>